<keyword evidence="1" id="KW-0812">Transmembrane</keyword>
<feature type="transmembrane region" description="Helical" evidence="1">
    <location>
        <begin position="99"/>
        <end position="118"/>
    </location>
</feature>
<feature type="transmembrane region" description="Helical" evidence="1">
    <location>
        <begin position="32"/>
        <end position="56"/>
    </location>
</feature>
<keyword evidence="1" id="KW-1133">Transmembrane helix</keyword>
<accession>A0A7K4N6S6</accession>
<dbReference type="Proteomes" id="UP000587702">
    <property type="component" value="Unassembled WGS sequence"/>
</dbReference>
<feature type="transmembrane region" description="Helical" evidence="1">
    <location>
        <begin position="68"/>
        <end position="87"/>
    </location>
</feature>
<evidence type="ECO:0000313" key="8">
    <source>
        <dbReference type="EMBL" id="NWK13593.1"/>
    </source>
</evidence>
<dbReference type="EMBL" id="JACATD010000003">
    <property type="protein sequence ID" value="NWK00901.1"/>
    <property type="molecule type" value="Genomic_DNA"/>
</dbReference>
<dbReference type="EMBL" id="JACATI010000005">
    <property type="protein sequence ID" value="NWJ20447.1"/>
    <property type="molecule type" value="Genomic_DNA"/>
</dbReference>
<evidence type="ECO:0000313" key="5">
    <source>
        <dbReference type="EMBL" id="NWK00901.1"/>
    </source>
</evidence>
<evidence type="ECO:0000256" key="1">
    <source>
        <dbReference type="SAM" id="Phobius"/>
    </source>
</evidence>
<dbReference type="AlphaFoldDB" id="A0A7K4N6S6"/>
<dbReference type="Proteomes" id="UP000520052">
    <property type="component" value="Unassembled WGS sequence"/>
</dbReference>
<name>A0A7K4N6S6_9ARCH</name>
<dbReference type="EMBL" id="JACATH010000001">
    <property type="protein sequence ID" value="NWJ56255.1"/>
    <property type="molecule type" value="Genomic_DNA"/>
</dbReference>
<dbReference type="EMBL" id="JACATG010000003">
    <property type="protein sequence ID" value="NWK13593.1"/>
    <property type="molecule type" value="Genomic_DNA"/>
</dbReference>
<dbReference type="EMBL" id="JACATF010000021">
    <property type="protein sequence ID" value="NWK07846.1"/>
    <property type="molecule type" value="Genomic_DNA"/>
</dbReference>
<evidence type="ECO:0000313" key="7">
    <source>
        <dbReference type="EMBL" id="NWK08768.1"/>
    </source>
</evidence>
<evidence type="ECO:0000313" key="14">
    <source>
        <dbReference type="Proteomes" id="UP000575480"/>
    </source>
</evidence>
<protein>
    <submittedName>
        <fullName evidence="4">Uncharacterized protein</fullName>
    </submittedName>
</protein>
<evidence type="ECO:0000313" key="13">
    <source>
        <dbReference type="Proteomes" id="UP000559282"/>
    </source>
</evidence>
<comment type="caution">
    <text evidence="4">The sequence shown here is derived from an EMBL/GenBank/DDBJ whole genome shotgun (WGS) entry which is preliminary data.</text>
</comment>
<evidence type="ECO:0000313" key="10">
    <source>
        <dbReference type="Proteomes" id="UP000535457"/>
    </source>
</evidence>
<organism evidence="4 9">
    <name type="scientific">Marine Group I thaumarchaeote</name>
    <dbReference type="NCBI Taxonomy" id="2511932"/>
    <lineage>
        <taxon>Archaea</taxon>
        <taxon>Nitrososphaerota</taxon>
        <taxon>Marine Group I</taxon>
    </lineage>
</organism>
<dbReference type="EMBL" id="JACATJ010000003">
    <property type="protein sequence ID" value="NWK08768.1"/>
    <property type="molecule type" value="Genomic_DNA"/>
</dbReference>
<evidence type="ECO:0000313" key="11">
    <source>
        <dbReference type="Proteomes" id="UP000547822"/>
    </source>
</evidence>
<proteinExistence type="predicted"/>
<evidence type="ECO:0000313" key="3">
    <source>
        <dbReference type="EMBL" id="NWJ56255.1"/>
    </source>
</evidence>
<dbReference type="Proteomes" id="UP000549797">
    <property type="component" value="Unassembled WGS sequence"/>
</dbReference>
<dbReference type="Proteomes" id="UP000575480">
    <property type="component" value="Unassembled WGS sequence"/>
</dbReference>
<evidence type="ECO:0000313" key="12">
    <source>
        <dbReference type="Proteomes" id="UP000549797"/>
    </source>
</evidence>
<reference evidence="4" key="2">
    <citation type="submission" date="2020-06" db="EMBL/GenBank/DDBJ databases">
        <authorList>
            <person name="Wang Y."/>
        </authorList>
    </citation>
    <scope>NUCLEOTIDE SEQUENCE</scope>
    <source>
        <strain evidence="7">D1a</strain>
        <strain evidence="2">L14</strain>
        <strain evidence="3">L15a</strain>
        <strain evidence="8">L19a</strain>
        <strain evidence="6">T1C4</strain>
        <strain evidence="5">T1L9</strain>
        <strain evidence="4">T3L1</strain>
    </source>
</reference>
<sequence>MTLPKGFGSGGAGGSSSADVERMIGKRVENMTGVITIAFWAALLATAAGTAAGYFYYPWAYPTASGHFAFIVLGIIEAIGYIFCVKVSEEGSNKKSNGILTVSIGGAVIFVLFVSMFVGW</sequence>
<evidence type="ECO:0000313" key="15">
    <source>
        <dbReference type="Proteomes" id="UP000587702"/>
    </source>
</evidence>
<evidence type="ECO:0000313" key="9">
    <source>
        <dbReference type="Proteomes" id="UP000520052"/>
    </source>
</evidence>
<dbReference type="Proteomes" id="UP000559282">
    <property type="component" value="Unassembled WGS sequence"/>
</dbReference>
<evidence type="ECO:0000313" key="4">
    <source>
        <dbReference type="EMBL" id="NWJ84084.1"/>
    </source>
</evidence>
<reference evidence="9 10" key="1">
    <citation type="journal article" date="2019" name="Environ. Microbiol.">
        <title>Genomics insights into ecotype formation of ammonia-oxidizing archaea in the deep ocean.</title>
        <authorList>
            <person name="Wang Y."/>
            <person name="Huang J.M."/>
            <person name="Cui G.J."/>
            <person name="Nunoura T."/>
            <person name="Takaki Y."/>
            <person name="Li W.L."/>
            <person name="Li J."/>
            <person name="Gao Z.M."/>
            <person name="Takai K."/>
            <person name="Zhang A.Q."/>
            <person name="Stepanauskas R."/>
        </authorList>
    </citation>
    <scope>NUCLEOTIDE SEQUENCE [LARGE SCALE GENOMIC DNA]</scope>
    <source>
        <strain evidence="7 12">D1a</strain>
        <strain evidence="2 15">L14</strain>
        <strain evidence="3 14">L15a</strain>
        <strain evidence="8 10">L19a</strain>
        <strain evidence="6 13">T1C4</strain>
        <strain evidence="5 11">T1L9</strain>
        <strain evidence="4 9">T3L1</strain>
    </source>
</reference>
<dbReference type="Proteomes" id="UP000535457">
    <property type="component" value="Unassembled WGS sequence"/>
</dbReference>
<dbReference type="Proteomes" id="UP000547822">
    <property type="component" value="Unassembled WGS sequence"/>
</dbReference>
<evidence type="ECO:0000313" key="6">
    <source>
        <dbReference type="EMBL" id="NWK07846.1"/>
    </source>
</evidence>
<keyword evidence="1" id="KW-0472">Membrane</keyword>
<dbReference type="EMBL" id="JACATC010000005">
    <property type="protein sequence ID" value="NWJ84084.1"/>
    <property type="molecule type" value="Genomic_DNA"/>
</dbReference>
<gene>
    <name evidence="5" type="ORF">HX840_03210</name>
    <name evidence="6" type="ORF">HX847_05480</name>
    <name evidence="7" type="ORF">HX852_03130</name>
    <name evidence="8" type="ORF">HX853_02990</name>
    <name evidence="4" type="ORF">HX854_05095</name>
    <name evidence="3" type="ORF">HX858_00555</name>
    <name evidence="2" type="ORF">HX860_05200</name>
</gene>
<evidence type="ECO:0000313" key="2">
    <source>
        <dbReference type="EMBL" id="NWJ20447.1"/>
    </source>
</evidence>